<protein>
    <submittedName>
        <fullName evidence="2">Uncharacterized protein</fullName>
    </submittedName>
</protein>
<gene>
    <name evidence="2" type="ORF">SAMN05216226_10469</name>
</gene>
<proteinExistence type="predicted"/>
<evidence type="ECO:0000313" key="3">
    <source>
        <dbReference type="Proteomes" id="UP000198856"/>
    </source>
</evidence>
<feature type="transmembrane region" description="Helical" evidence="1">
    <location>
        <begin position="288"/>
        <end position="306"/>
    </location>
</feature>
<feature type="transmembrane region" description="Helical" evidence="1">
    <location>
        <begin position="195"/>
        <end position="214"/>
    </location>
</feature>
<dbReference type="Proteomes" id="UP000198856">
    <property type="component" value="Unassembled WGS sequence"/>
</dbReference>
<keyword evidence="3" id="KW-1185">Reference proteome</keyword>
<dbReference type="RefSeq" id="WP_092700132.1">
    <property type="nucleotide sequence ID" value="NZ_FNFC01000004.1"/>
</dbReference>
<accession>A0A1G8U5V9</accession>
<dbReference type="STRING" id="890420.SAMN05216226_10469"/>
<dbReference type="AlphaFoldDB" id="A0A1G8U5V9"/>
<feature type="transmembrane region" description="Helical" evidence="1">
    <location>
        <begin position="169"/>
        <end position="189"/>
    </location>
</feature>
<sequence>MGWRWRILLATLCVEAVVVATVPVYGAGSLVAVAVIYWLDLAFVTVRAIMRHLVEAETPVLQPPRALPQFRLLEDKRGTLTVSERLPPVYLRSLPTVLFSTSILAVSALSTAVVLTVSAPARFWTDPMTPLVLVGGGVATAAKSWLVYTDNSVNGRGSGLVATKRQLLVLLYAPLLYLVTDITTAALTEPEMREAVVSLVFGVVVARLIYAVYVSRPRSAKPELFSRVNAVLPDSQPTSAPTQPLVPEGKPLETAQPVSGSALAAGAVNVLTTGGVVDGQFSDAGLHLRVYLLFVLVPGALAAVTGSVGFQILLVGVAVFAVVVWLLGTLHMELAFGKIEYRFYESAIIAYDRRLDEPQWSIPYETIEGVAVKRGLFHSPAWLDAGSVTLELTDGTVPMVDEQGRASILFLSEPERISKWVSSHSRDVQRSS</sequence>
<feature type="transmembrane region" description="Helical" evidence="1">
    <location>
        <begin position="97"/>
        <end position="119"/>
    </location>
</feature>
<reference evidence="2 3" key="1">
    <citation type="submission" date="2016-10" db="EMBL/GenBank/DDBJ databases">
        <authorList>
            <person name="de Groot N.N."/>
        </authorList>
    </citation>
    <scope>NUCLEOTIDE SEQUENCE [LARGE SCALE GENOMIC DNA]</scope>
    <source>
        <strain evidence="2 3">IBRC-M10015</strain>
    </source>
</reference>
<feature type="transmembrane region" description="Helical" evidence="1">
    <location>
        <begin position="131"/>
        <end position="148"/>
    </location>
</feature>
<feature type="transmembrane region" description="Helical" evidence="1">
    <location>
        <begin position="312"/>
        <end position="332"/>
    </location>
</feature>
<keyword evidence="1" id="KW-0812">Transmembrane</keyword>
<keyword evidence="1" id="KW-0472">Membrane</keyword>
<evidence type="ECO:0000256" key="1">
    <source>
        <dbReference type="SAM" id="Phobius"/>
    </source>
</evidence>
<organism evidence="2 3">
    <name type="scientific">Halovenus aranensis</name>
    <dbReference type="NCBI Taxonomy" id="890420"/>
    <lineage>
        <taxon>Archaea</taxon>
        <taxon>Methanobacteriati</taxon>
        <taxon>Methanobacteriota</taxon>
        <taxon>Stenosarchaea group</taxon>
        <taxon>Halobacteria</taxon>
        <taxon>Halobacteriales</taxon>
        <taxon>Haloarculaceae</taxon>
        <taxon>Halovenus</taxon>
    </lineage>
</organism>
<dbReference type="OrthoDB" id="169315at2157"/>
<keyword evidence="1" id="KW-1133">Transmembrane helix</keyword>
<name>A0A1G8U5V9_9EURY</name>
<dbReference type="EMBL" id="FNFC01000004">
    <property type="protein sequence ID" value="SDJ49123.1"/>
    <property type="molecule type" value="Genomic_DNA"/>
</dbReference>
<evidence type="ECO:0000313" key="2">
    <source>
        <dbReference type="EMBL" id="SDJ49123.1"/>
    </source>
</evidence>